<dbReference type="Proteomes" id="UP000827872">
    <property type="component" value="Linkage Group LG04"/>
</dbReference>
<proteinExistence type="predicted"/>
<name>A0ACB8FHP0_9SAUR</name>
<accession>A0ACB8FHP0</accession>
<evidence type="ECO:0000313" key="1">
    <source>
        <dbReference type="EMBL" id="KAH8004584.1"/>
    </source>
</evidence>
<organism evidence="1 2">
    <name type="scientific">Sphaerodactylus townsendi</name>
    <dbReference type="NCBI Taxonomy" id="933632"/>
    <lineage>
        <taxon>Eukaryota</taxon>
        <taxon>Metazoa</taxon>
        <taxon>Chordata</taxon>
        <taxon>Craniata</taxon>
        <taxon>Vertebrata</taxon>
        <taxon>Euteleostomi</taxon>
        <taxon>Lepidosauria</taxon>
        <taxon>Squamata</taxon>
        <taxon>Bifurcata</taxon>
        <taxon>Gekkota</taxon>
        <taxon>Sphaerodactylidae</taxon>
        <taxon>Sphaerodactylus</taxon>
    </lineage>
</organism>
<keyword evidence="1" id="KW-0675">Receptor</keyword>
<dbReference type="EMBL" id="CM037617">
    <property type="protein sequence ID" value="KAH8004584.1"/>
    <property type="molecule type" value="Genomic_DNA"/>
</dbReference>
<sequence length="347" mass="39446">MKSTKAPDNCPAVQLPYKEIFLPVLYASVFLVGIAGNTLLMGALIFKRRIQRLIDIFIVNLAASDFVFLITLPFWVDKEMSSGLWRSGSFICKGSSYIISVNMYCSIFLLTCMSADRYLAILHPLAARRIRTKLYTVSLCICIWILSCLLGLPTLQSRELGNDDGNTYCEDKKATFTNQIRSLLQLILAFFFPLLSILLFYCSITRKLCIHYKKSGKHNKKLKKSIKVIFIVVVAFVLSWAPFNVFKFLSVLSDIQELKPPFCLTYKVAYLGMELSGPLAFANSCTNPFIYYFFDDYIRRAMWQCMLPCMKASSLGSNSGTMDTHLSYSLNVHGENVPRKRRQSLSL</sequence>
<keyword evidence="2" id="KW-1185">Reference proteome</keyword>
<reference evidence="1" key="1">
    <citation type="submission" date="2021-08" db="EMBL/GenBank/DDBJ databases">
        <title>The first chromosome-level gecko genome reveals the dynamic sex chromosomes of Neotropical dwarf geckos (Sphaerodactylidae: Sphaerodactylus).</title>
        <authorList>
            <person name="Pinto B.J."/>
            <person name="Keating S.E."/>
            <person name="Gamble T."/>
        </authorList>
    </citation>
    <scope>NUCLEOTIDE SEQUENCE</scope>
    <source>
        <strain evidence="1">TG3544</strain>
    </source>
</reference>
<evidence type="ECO:0000313" key="2">
    <source>
        <dbReference type="Proteomes" id="UP000827872"/>
    </source>
</evidence>
<comment type="caution">
    <text evidence="1">The sequence shown here is derived from an EMBL/GenBank/DDBJ whole genome shotgun (WGS) entry which is preliminary data.</text>
</comment>
<protein>
    <submittedName>
        <fullName evidence="1">G-protein coupled receptor 15</fullName>
    </submittedName>
</protein>
<gene>
    <name evidence="1" type="primary">GPR15</name>
    <name evidence="1" type="ORF">K3G42_015273</name>
</gene>